<reference evidence="1 2" key="1">
    <citation type="submission" date="2015-12" db="EMBL/GenBank/DDBJ databases">
        <title>Intraspecies pangenome expansion in the marine bacterium Alteromonas.</title>
        <authorList>
            <person name="Lopez-Perez M."/>
            <person name="Rodriguez-Valera F."/>
        </authorList>
    </citation>
    <scope>NUCLEOTIDE SEQUENCE [LARGE SCALE GENOMIC DNA]</scope>
    <source>
        <strain evidence="1 2">UM8</strain>
        <plasmid evidence="1 2">pAMEDUM8_300</plasmid>
    </source>
</reference>
<protein>
    <submittedName>
        <fullName evidence="1">Uncharacterized protein</fullName>
    </submittedName>
</protein>
<accession>A0AAC8XNR0</accession>
<dbReference type="EMBL" id="CP013929">
    <property type="protein sequence ID" value="AMJ80765.1"/>
    <property type="molecule type" value="Genomic_DNA"/>
</dbReference>
<geneLocation type="plasmid" evidence="1 2">
    <name>pAMEDUM8_300</name>
</geneLocation>
<evidence type="ECO:0000313" key="1">
    <source>
        <dbReference type="EMBL" id="AMJ80765.1"/>
    </source>
</evidence>
<proteinExistence type="predicted"/>
<gene>
    <name evidence="1" type="ORF">AV942_20490</name>
</gene>
<sequence length="71" mass="8555">MNTIEIQEEITWVIMRYVIHYIGLRVLKRSGLKRNIEYCSRTTTRTLIFAKFRHFARYGNIFAVWGSNEEL</sequence>
<name>A0AAC8XNR0_9ALTE</name>
<evidence type="ECO:0000313" key="2">
    <source>
        <dbReference type="Proteomes" id="UP000061468"/>
    </source>
</evidence>
<dbReference type="AlphaFoldDB" id="A0AAC8XNR0"/>
<organism evidence="1 2">
    <name type="scientific">Alteromonas mediterranea</name>
    <dbReference type="NCBI Taxonomy" id="314275"/>
    <lineage>
        <taxon>Bacteria</taxon>
        <taxon>Pseudomonadati</taxon>
        <taxon>Pseudomonadota</taxon>
        <taxon>Gammaproteobacteria</taxon>
        <taxon>Alteromonadales</taxon>
        <taxon>Alteromonadaceae</taxon>
        <taxon>Alteromonas/Salinimonas group</taxon>
        <taxon>Alteromonas</taxon>
    </lineage>
</organism>
<keyword evidence="1" id="KW-0614">Plasmid</keyword>
<dbReference type="Proteomes" id="UP000061468">
    <property type="component" value="Plasmid pAMEDUM8_300"/>
</dbReference>